<gene>
    <name evidence="2" type="ORF">GDO81_003761</name>
</gene>
<feature type="region of interest" description="Disordered" evidence="1">
    <location>
        <begin position="53"/>
        <end position="79"/>
    </location>
</feature>
<evidence type="ECO:0000313" key="3">
    <source>
        <dbReference type="Proteomes" id="UP000824782"/>
    </source>
</evidence>
<organism evidence="2 3">
    <name type="scientific">Engystomops pustulosus</name>
    <name type="common">Tungara frog</name>
    <name type="synonym">Physalaemus pustulosus</name>
    <dbReference type="NCBI Taxonomy" id="76066"/>
    <lineage>
        <taxon>Eukaryota</taxon>
        <taxon>Metazoa</taxon>
        <taxon>Chordata</taxon>
        <taxon>Craniata</taxon>
        <taxon>Vertebrata</taxon>
        <taxon>Euteleostomi</taxon>
        <taxon>Amphibia</taxon>
        <taxon>Batrachia</taxon>
        <taxon>Anura</taxon>
        <taxon>Neobatrachia</taxon>
        <taxon>Hyloidea</taxon>
        <taxon>Leptodactylidae</taxon>
        <taxon>Leiuperinae</taxon>
        <taxon>Engystomops</taxon>
    </lineage>
</organism>
<keyword evidence="3" id="KW-1185">Reference proteome</keyword>
<sequence length="79" mass="8032">MSATYGSLGLMTGGGEAAALPTSAPLLAQPQESFPPLPPLPIAFGGLVLGPVEEADSLDGPEYEEEEVEIPLSAPPTNQ</sequence>
<dbReference type="Proteomes" id="UP000824782">
    <property type="component" value="Unassembled WGS sequence"/>
</dbReference>
<evidence type="ECO:0000313" key="2">
    <source>
        <dbReference type="EMBL" id="KAG8554322.1"/>
    </source>
</evidence>
<dbReference type="EMBL" id="WNYA01000010">
    <property type="protein sequence ID" value="KAG8554322.1"/>
    <property type="molecule type" value="Genomic_DNA"/>
</dbReference>
<feature type="compositionally biased region" description="Acidic residues" evidence="1">
    <location>
        <begin position="53"/>
        <end position="69"/>
    </location>
</feature>
<dbReference type="AlphaFoldDB" id="A0AAV6ZYB8"/>
<name>A0AAV6ZYB8_ENGPU</name>
<comment type="caution">
    <text evidence="2">The sequence shown here is derived from an EMBL/GenBank/DDBJ whole genome shotgun (WGS) entry which is preliminary data.</text>
</comment>
<protein>
    <submittedName>
        <fullName evidence="2">Uncharacterized protein</fullName>
    </submittedName>
</protein>
<proteinExistence type="predicted"/>
<evidence type="ECO:0000256" key="1">
    <source>
        <dbReference type="SAM" id="MobiDB-lite"/>
    </source>
</evidence>
<accession>A0AAV6ZYB8</accession>
<reference evidence="2" key="1">
    <citation type="thesis" date="2020" institute="ProQuest LLC" country="789 East Eisenhower Parkway, Ann Arbor, MI, USA">
        <title>Comparative Genomics and Chromosome Evolution.</title>
        <authorList>
            <person name="Mudd A.B."/>
        </authorList>
    </citation>
    <scope>NUCLEOTIDE SEQUENCE</scope>
    <source>
        <strain evidence="2">237g6f4</strain>
        <tissue evidence="2">Blood</tissue>
    </source>
</reference>